<evidence type="ECO:0000313" key="1">
    <source>
        <dbReference type="EMBL" id="MUV14381.1"/>
    </source>
</evidence>
<protein>
    <submittedName>
        <fullName evidence="1">Uncharacterized protein</fullName>
    </submittedName>
</protein>
<dbReference type="AlphaFoldDB" id="A0A7C9LGX8"/>
<dbReference type="EMBL" id="WOXT01000002">
    <property type="protein sequence ID" value="MUV14381.1"/>
    <property type="molecule type" value="Genomic_DNA"/>
</dbReference>
<sequence length="114" mass="12345">MQDFDTRPDFVCASDNALKSLRAVFLLTGRSADEALHAAASVVATLLDHGGAGWIERLIESQTSTQLREMARFAARDLEAREVDARTRAQTLLVCLARQALAADVFDAVAARAN</sequence>
<evidence type="ECO:0000313" key="2">
    <source>
        <dbReference type="Proteomes" id="UP000479692"/>
    </source>
</evidence>
<gene>
    <name evidence="1" type="ORF">GN331_09200</name>
</gene>
<dbReference type="Proteomes" id="UP000479692">
    <property type="component" value="Unassembled WGS sequence"/>
</dbReference>
<keyword evidence="2" id="KW-1185">Reference proteome</keyword>
<accession>A0A7C9LGX8</accession>
<proteinExistence type="predicted"/>
<dbReference type="RefSeq" id="WP_156641673.1">
    <property type="nucleotide sequence ID" value="NZ_WOXT01000002.1"/>
</dbReference>
<comment type="caution">
    <text evidence="1">The sequence shown here is derived from an EMBL/GenBank/DDBJ whole genome shotgun (WGS) entry which is preliminary data.</text>
</comment>
<name>A0A7C9LGX8_9GAMM</name>
<reference evidence="1 2" key="1">
    <citation type="submission" date="2019-12" db="EMBL/GenBank/DDBJ databases">
        <authorList>
            <person name="Xu J."/>
        </authorList>
    </citation>
    <scope>NUCLEOTIDE SEQUENCE [LARGE SCALE GENOMIC DNA]</scope>
    <source>
        <strain evidence="1 2">HX-5-24</strain>
    </source>
</reference>
<organism evidence="1 2">
    <name type="scientific">Noviluteimonas gilva</name>
    <dbReference type="NCBI Taxonomy" id="2682097"/>
    <lineage>
        <taxon>Bacteria</taxon>
        <taxon>Pseudomonadati</taxon>
        <taxon>Pseudomonadota</taxon>
        <taxon>Gammaproteobacteria</taxon>
        <taxon>Lysobacterales</taxon>
        <taxon>Lysobacteraceae</taxon>
        <taxon>Noviluteimonas</taxon>
    </lineage>
</organism>